<dbReference type="Proteomes" id="UP001187531">
    <property type="component" value="Unassembled WGS sequence"/>
</dbReference>
<dbReference type="EMBL" id="JAVRJZ010000006">
    <property type="protein sequence ID" value="KAK2721836.1"/>
    <property type="molecule type" value="Genomic_DNA"/>
</dbReference>
<protein>
    <submittedName>
        <fullName evidence="4">Uncharacterized protein</fullName>
    </submittedName>
</protein>
<dbReference type="GO" id="GO:0005634">
    <property type="term" value="C:nucleus"/>
    <property type="evidence" value="ECO:0007669"/>
    <property type="project" value="TreeGrafter"/>
</dbReference>
<keyword evidence="2" id="KW-0547">Nucleotide-binding</keyword>
<evidence type="ECO:0000256" key="3">
    <source>
        <dbReference type="ARBA" id="ARBA00022840"/>
    </source>
</evidence>
<keyword evidence="5" id="KW-1185">Reference proteome</keyword>
<dbReference type="GO" id="GO:0140662">
    <property type="term" value="F:ATP-dependent protein folding chaperone"/>
    <property type="evidence" value="ECO:0007669"/>
    <property type="project" value="InterPro"/>
</dbReference>
<dbReference type="InterPro" id="IPR013126">
    <property type="entry name" value="Hsp_70_fam"/>
</dbReference>
<organism evidence="4 5">
    <name type="scientific">Artemia franciscana</name>
    <name type="common">Brine shrimp</name>
    <name type="synonym">Artemia sanfranciscana</name>
    <dbReference type="NCBI Taxonomy" id="6661"/>
    <lineage>
        <taxon>Eukaryota</taxon>
        <taxon>Metazoa</taxon>
        <taxon>Ecdysozoa</taxon>
        <taxon>Arthropoda</taxon>
        <taxon>Crustacea</taxon>
        <taxon>Branchiopoda</taxon>
        <taxon>Anostraca</taxon>
        <taxon>Artemiidae</taxon>
        <taxon>Artemia</taxon>
    </lineage>
</organism>
<dbReference type="InterPro" id="IPR029048">
    <property type="entry name" value="HSP70_C_sf"/>
</dbReference>
<dbReference type="GO" id="GO:0005829">
    <property type="term" value="C:cytosol"/>
    <property type="evidence" value="ECO:0007669"/>
    <property type="project" value="TreeGrafter"/>
</dbReference>
<dbReference type="SUPFAM" id="SSF100934">
    <property type="entry name" value="Heat shock protein 70kD (HSP70), C-terminal subdomain"/>
    <property type="match status" value="1"/>
</dbReference>
<dbReference type="Gene3D" id="1.20.1270.10">
    <property type="match status" value="1"/>
</dbReference>
<dbReference type="PANTHER" id="PTHR45639">
    <property type="entry name" value="HSC70CB, ISOFORM G-RELATED"/>
    <property type="match status" value="1"/>
</dbReference>
<dbReference type="PANTHER" id="PTHR45639:SF4">
    <property type="entry name" value="HSC70CB, ISOFORM G"/>
    <property type="match status" value="1"/>
</dbReference>
<comment type="caution">
    <text evidence="4">The sequence shown here is derived from an EMBL/GenBank/DDBJ whole genome shotgun (WGS) entry which is preliminary data.</text>
</comment>
<evidence type="ECO:0000313" key="4">
    <source>
        <dbReference type="EMBL" id="KAK2721836.1"/>
    </source>
</evidence>
<evidence type="ECO:0000313" key="5">
    <source>
        <dbReference type="Proteomes" id="UP001187531"/>
    </source>
</evidence>
<reference evidence="4" key="1">
    <citation type="submission" date="2023-07" db="EMBL/GenBank/DDBJ databases">
        <title>Chromosome-level genome assembly of Artemia franciscana.</title>
        <authorList>
            <person name="Jo E."/>
        </authorList>
    </citation>
    <scope>NUCLEOTIDE SEQUENCE</scope>
    <source>
        <tissue evidence="4">Whole body</tissue>
    </source>
</reference>
<dbReference type="GO" id="GO:0005524">
    <property type="term" value="F:ATP binding"/>
    <property type="evidence" value="ECO:0007669"/>
    <property type="project" value="UniProtKB-KW"/>
</dbReference>
<evidence type="ECO:0000256" key="1">
    <source>
        <dbReference type="ARBA" id="ARBA00007381"/>
    </source>
</evidence>
<dbReference type="FunFam" id="1.20.1270.10:FF:000002">
    <property type="entry name" value="Heat shock 70 kDa protein 4"/>
    <property type="match status" value="1"/>
</dbReference>
<proteinExistence type="inferred from homology"/>
<name>A0AA88I8J3_ARTSF</name>
<evidence type="ECO:0000256" key="2">
    <source>
        <dbReference type="ARBA" id="ARBA00022741"/>
    </source>
</evidence>
<keyword evidence="3" id="KW-0067">ATP-binding</keyword>
<sequence length="250" mass="28884">MDGAVAEETEEYTPSDASYYCFFLKAQLIAGDRQERERQDSKNSLEEYIYDARNRASDETDLEPYLKPNDRQRLLSKLEEMENWLYEDGEDCQKSVYVQKIEDLRKLGDPPKDRKREYELRPKVIEELCAGLQKARKFVDSFASGDDKYSHIDAAEVQKLEKALQEKQIWLDQKMGAVTRLAKTDDIPAELRSSVFTAETQACFVPSLVGTVFMTYGYGHKCLLCEFCQIPMLPNVFWLPNIVTMLLVAE</sequence>
<gene>
    <name evidence="4" type="ORF">QYM36_003971</name>
</gene>
<dbReference type="Pfam" id="PF00012">
    <property type="entry name" value="HSP70"/>
    <property type="match status" value="1"/>
</dbReference>
<accession>A0AA88I8J3</accession>
<comment type="similarity">
    <text evidence="1">Belongs to the heat shock protein 70 family.</text>
</comment>
<dbReference type="AlphaFoldDB" id="A0AA88I8J3"/>